<reference evidence="9 10" key="1">
    <citation type="submission" date="2016-09" db="EMBL/GenBank/DDBJ databases">
        <title>Extensive genetic diversity and differential bi-allelic expression allows diatom success in the polar Southern Ocean.</title>
        <authorList>
            <consortium name="DOE Joint Genome Institute"/>
            <person name="Mock T."/>
            <person name="Otillar R.P."/>
            <person name="Strauss J."/>
            <person name="Dupont C."/>
            <person name="Frickenhaus S."/>
            <person name="Maumus F."/>
            <person name="Mcmullan M."/>
            <person name="Sanges R."/>
            <person name="Schmutz J."/>
            <person name="Toseland A."/>
            <person name="Valas R."/>
            <person name="Veluchamy A."/>
            <person name="Ward B.J."/>
            <person name="Allen A."/>
            <person name="Barry K."/>
            <person name="Falciatore A."/>
            <person name="Ferrante M."/>
            <person name="Fortunato A.E."/>
            <person name="Gloeckner G."/>
            <person name="Gruber A."/>
            <person name="Hipkin R."/>
            <person name="Janech M."/>
            <person name="Kroth P."/>
            <person name="Leese F."/>
            <person name="Lindquist E."/>
            <person name="Lyon B.R."/>
            <person name="Martin J."/>
            <person name="Mayer C."/>
            <person name="Parker M."/>
            <person name="Quesneville H."/>
            <person name="Raymond J."/>
            <person name="Uhlig C."/>
            <person name="Valentin K.U."/>
            <person name="Worden A.Z."/>
            <person name="Armbrust E.V."/>
            <person name="Bowler C."/>
            <person name="Green B."/>
            <person name="Moulton V."/>
            <person name="Van Oosterhout C."/>
            <person name="Grigoriev I."/>
        </authorList>
    </citation>
    <scope>NUCLEOTIDE SEQUENCE [LARGE SCALE GENOMIC DNA]</scope>
    <source>
        <strain evidence="9 10">CCMP1102</strain>
    </source>
</reference>
<dbReference type="GO" id="GO:0004016">
    <property type="term" value="F:adenylate cyclase activity"/>
    <property type="evidence" value="ECO:0007669"/>
    <property type="project" value="TreeGrafter"/>
</dbReference>
<dbReference type="InterPro" id="IPR003607">
    <property type="entry name" value="HD/PDEase_dom"/>
</dbReference>
<keyword evidence="2 7" id="KW-0812">Transmembrane</keyword>
<dbReference type="Gene3D" id="1.10.1300.10">
    <property type="entry name" value="3'5'-cyclic nucleotide phosphodiesterase, catalytic domain"/>
    <property type="match status" value="1"/>
</dbReference>
<name>A0A1E7F4D1_9STRA</name>
<dbReference type="PROSITE" id="PS50125">
    <property type="entry name" value="GUANYLATE_CYCLASE_2"/>
    <property type="match status" value="1"/>
</dbReference>
<dbReference type="SMART" id="SM00044">
    <property type="entry name" value="CYCc"/>
    <property type="match status" value="1"/>
</dbReference>
<dbReference type="CDD" id="cd07302">
    <property type="entry name" value="CHD"/>
    <property type="match status" value="1"/>
</dbReference>
<evidence type="ECO:0000256" key="5">
    <source>
        <dbReference type="ARBA" id="ARBA00023136"/>
    </source>
</evidence>
<organism evidence="9 10">
    <name type="scientific">Fragilariopsis cylindrus CCMP1102</name>
    <dbReference type="NCBI Taxonomy" id="635003"/>
    <lineage>
        <taxon>Eukaryota</taxon>
        <taxon>Sar</taxon>
        <taxon>Stramenopiles</taxon>
        <taxon>Ochrophyta</taxon>
        <taxon>Bacillariophyta</taxon>
        <taxon>Bacillariophyceae</taxon>
        <taxon>Bacillariophycidae</taxon>
        <taxon>Bacillariales</taxon>
        <taxon>Bacillariaceae</taxon>
        <taxon>Fragilariopsis</taxon>
    </lineage>
</organism>
<dbReference type="PANTHER" id="PTHR11920:SF335">
    <property type="entry name" value="GUANYLATE CYCLASE"/>
    <property type="match status" value="1"/>
</dbReference>
<dbReference type="PANTHER" id="PTHR11920">
    <property type="entry name" value="GUANYLYL CYCLASE"/>
    <property type="match status" value="1"/>
</dbReference>
<evidence type="ECO:0000256" key="7">
    <source>
        <dbReference type="SAM" id="Phobius"/>
    </source>
</evidence>
<dbReference type="Gene3D" id="3.30.70.1230">
    <property type="entry name" value="Nucleotide cyclase"/>
    <property type="match status" value="1"/>
</dbReference>
<dbReference type="GO" id="GO:0004383">
    <property type="term" value="F:guanylate cyclase activity"/>
    <property type="evidence" value="ECO:0007669"/>
    <property type="project" value="TreeGrafter"/>
</dbReference>
<feature type="transmembrane region" description="Helical" evidence="7">
    <location>
        <begin position="136"/>
        <end position="156"/>
    </location>
</feature>
<dbReference type="SUPFAM" id="SSF55073">
    <property type="entry name" value="Nucleotide cyclase"/>
    <property type="match status" value="1"/>
</dbReference>
<keyword evidence="5 7" id="KW-0472">Membrane</keyword>
<keyword evidence="10" id="KW-1185">Reference proteome</keyword>
<dbReference type="InterPro" id="IPR050401">
    <property type="entry name" value="Cyclic_nucleotide_synthase"/>
</dbReference>
<keyword evidence="3" id="KW-0547">Nucleotide-binding</keyword>
<dbReference type="GO" id="GO:0007168">
    <property type="term" value="P:receptor guanylyl cyclase signaling pathway"/>
    <property type="evidence" value="ECO:0007669"/>
    <property type="project" value="TreeGrafter"/>
</dbReference>
<dbReference type="GO" id="GO:0004114">
    <property type="term" value="F:3',5'-cyclic-nucleotide phosphodiesterase activity"/>
    <property type="evidence" value="ECO:0007669"/>
    <property type="project" value="InterPro"/>
</dbReference>
<evidence type="ECO:0000259" key="8">
    <source>
        <dbReference type="PROSITE" id="PS50125"/>
    </source>
</evidence>
<accession>A0A1E7F4D1</accession>
<dbReference type="OrthoDB" id="432756at2759"/>
<dbReference type="Proteomes" id="UP000095751">
    <property type="component" value="Unassembled WGS sequence"/>
</dbReference>
<evidence type="ECO:0000256" key="4">
    <source>
        <dbReference type="ARBA" id="ARBA00022989"/>
    </source>
</evidence>
<dbReference type="Pfam" id="PF00211">
    <property type="entry name" value="Guanylate_cyc"/>
    <property type="match status" value="1"/>
</dbReference>
<dbReference type="InterPro" id="IPR029787">
    <property type="entry name" value="Nucleotide_cyclase"/>
</dbReference>
<dbReference type="GO" id="GO:0001653">
    <property type="term" value="F:peptide receptor activity"/>
    <property type="evidence" value="ECO:0007669"/>
    <property type="project" value="TreeGrafter"/>
</dbReference>
<dbReference type="GO" id="GO:0035556">
    <property type="term" value="P:intracellular signal transduction"/>
    <property type="evidence" value="ECO:0007669"/>
    <property type="project" value="InterPro"/>
</dbReference>
<dbReference type="InterPro" id="IPR001054">
    <property type="entry name" value="A/G_cyclase"/>
</dbReference>
<comment type="subcellular location">
    <subcellularLocation>
        <location evidence="1">Membrane</location>
    </subcellularLocation>
</comment>
<dbReference type="InterPro" id="IPR036971">
    <property type="entry name" value="PDEase_catalytic_dom_sf"/>
</dbReference>
<evidence type="ECO:0000256" key="3">
    <source>
        <dbReference type="ARBA" id="ARBA00022741"/>
    </source>
</evidence>
<dbReference type="EMBL" id="KV784364">
    <property type="protein sequence ID" value="OEU12865.1"/>
    <property type="molecule type" value="Genomic_DNA"/>
</dbReference>
<feature type="domain" description="Guanylate cyclase" evidence="8">
    <location>
        <begin position="237"/>
        <end position="371"/>
    </location>
</feature>
<evidence type="ECO:0000256" key="2">
    <source>
        <dbReference type="ARBA" id="ARBA00022692"/>
    </source>
</evidence>
<dbReference type="GO" id="GO:0005886">
    <property type="term" value="C:plasma membrane"/>
    <property type="evidence" value="ECO:0007669"/>
    <property type="project" value="TreeGrafter"/>
</dbReference>
<evidence type="ECO:0000313" key="10">
    <source>
        <dbReference type="Proteomes" id="UP000095751"/>
    </source>
</evidence>
<keyword evidence="4 7" id="KW-1133">Transmembrane helix</keyword>
<evidence type="ECO:0000256" key="6">
    <source>
        <dbReference type="ARBA" id="ARBA00023239"/>
    </source>
</evidence>
<proteinExistence type="predicted"/>
<keyword evidence="6" id="KW-0456">Lyase</keyword>
<dbReference type="KEGG" id="fcy:FRACYDRAFT_191087"/>
<protein>
    <submittedName>
        <fullName evidence="9">Guanylate_cyc-domain-containing protein</fullName>
    </submittedName>
</protein>
<evidence type="ECO:0000313" key="9">
    <source>
        <dbReference type="EMBL" id="OEU12865.1"/>
    </source>
</evidence>
<dbReference type="Pfam" id="PF00233">
    <property type="entry name" value="PDEase_I"/>
    <property type="match status" value="1"/>
</dbReference>
<evidence type="ECO:0000256" key="1">
    <source>
        <dbReference type="ARBA" id="ARBA00004370"/>
    </source>
</evidence>
<dbReference type="AlphaFoldDB" id="A0A1E7F4D1"/>
<sequence length="860" mass="96297">MLYPILDTASNGGITINEPNSNVVGIVAASYFWRTFLENILPFGERGVVVVFNNTCNQTFTYEINGEKAKFLGSGDLHDIHFGYLNQTLTFEEIGLFSSLVGNYGGLPVDHEHCAYTVSCYPSQTMKDKHYTNNPTIFTIIACCIFIFTALVFMGYDKLVTMRQQKVMKAAIQSTAIVSSLFPAAIVDRMLAVPDDKKGGGGASMFQPTKTRLRTFLNDGEPSESSKPIADLFTDTTVLFADIAGFTAWSSVREPSQVFTLLETIYSAFDTIAARRGVFKVETIGDSYVAVTGLPDPRKDHAVCMVKFARDCRTQFNVLCSILESSLGPETGDLLLRIGIHSGPVTAGVLRGQKSRFQLFGDTVNTAARMESTGVVNKIQCSQATADLLTTFKKPHWLTPRDEMVEAKGKGMMSTFWVEPKSVAHSVTAGSTATRSNSIASGADAMDTTRISSQTERLLNWNIDVLERLLKKIVARRSAIGKEKNDRSTSIINWNRAHDKMVLNEVKEVIKLPEYNSKYNDIQNDDPDSIILDNKIRIQLREYVTAIAATYSDANPFHNFPHASHVAMSVAKLLSRIVGPDQDFESQQHLHDHTYGITSDPLTQFACVFSALIHDVDHSGVPNSQLVKEDTEVSRVYKGRSVAEQNSINISWNILIEPKYADLRKAICDSRQAEVRFRQLVVNAVCATDIMDKDLKTARNERWEKAFSTIKPAQPIPSNASRKSFGSSSPLQDRINRKATIVIEHIIQASDVSHTMQHWHIYIKWNERLFAEMYKAFIEGRAEKDPTDSWYKGEIGFFDFYIIPLATKLNECGVFGVSSDEYLNYAMMNRNEWEKKGEDVVESYVKKYKQIEHVVTPVVE</sequence>
<gene>
    <name evidence="9" type="ORF">FRACYDRAFT_191087</name>
</gene>
<dbReference type="InterPro" id="IPR002073">
    <property type="entry name" value="PDEase_catalytic_dom"/>
</dbReference>
<dbReference type="GO" id="GO:0000166">
    <property type="term" value="F:nucleotide binding"/>
    <property type="evidence" value="ECO:0007669"/>
    <property type="project" value="UniProtKB-KW"/>
</dbReference>
<dbReference type="SMART" id="SM00471">
    <property type="entry name" value="HDc"/>
    <property type="match status" value="1"/>
</dbReference>
<dbReference type="InParanoid" id="A0A1E7F4D1"/>
<dbReference type="SUPFAM" id="SSF109604">
    <property type="entry name" value="HD-domain/PDEase-like"/>
    <property type="match status" value="1"/>
</dbReference>